<evidence type="ECO:0000256" key="5">
    <source>
        <dbReference type="ARBA" id="ARBA00022723"/>
    </source>
</evidence>
<evidence type="ECO:0000256" key="6">
    <source>
        <dbReference type="ARBA" id="ARBA00022801"/>
    </source>
</evidence>
<evidence type="ECO:0000313" key="16">
    <source>
        <dbReference type="Proteomes" id="UP000652761"/>
    </source>
</evidence>
<evidence type="ECO:0000256" key="1">
    <source>
        <dbReference type="ARBA" id="ARBA00001936"/>
    </source>
</evidence>
<evidence type="ECO:0000256" key="2">
    <source>
        <dbReference type="ARBA" id="ARBA00001946"/>
    </source>
</evidence>
<protein>
    <recommendedName>
        <fullName evidence="4">protein-serine/threonine phosphatase</fullName>
        <ecNumber evidence="4">3.1.3.16</ecNumber>
    </recommendedName>
</protein>
<evidence type="ECO:0000256" key="7">
    <source>
        <dbReference type="ARBA" id="ARBA00022842"/>
    </source>
</evidence>
<keyword evidence="6" id="KW-0378">Hydrolase</keyword>
<dbReference type="Pfam" id="PF00481">
    <property type="entry name" value="PP2C"/>
    <property type="match status" value="1"/>
</dbReference>
<comment type="cofactor">
    <cofactor evidence="1">
        <name>Mn(2+)</name>
        <dbReference type="ChEBI" id="CHEBI:29035"/>
    </cofactor>
</comment>
<dbReference type="Proteomes" id="UP000652761">
    <property type="component" value="Unassembled WGS sequence"/>
</dbReference>
<keyword evidence="13" id="KW-1133">Transmembrane helix</keyword>
<evidence type="ECO:0000313" key="15">
    <source>
        <dbReference type="EMBL" id="MQM22830.1"/>
    </source>
</evidence>
<gene>
    <name evidence="15" type="ORF">Taro_055889</name>
</gene>
<dbReference type="GO" id="GO:0046872">
    <property type="term" value="F:metal ion binding"/>
    <property type="evidence" value="ECO:0007669"/>
    <property type="project" value="UniProtKB-KW"/>
</dbReference>
<keyword evidence="16" id="KW-1185">Reference proteome</keyword>
<comment type="cofactor">
    <cofactor evidence="2">
        <name>Mg(2+)</name>
        <dbReference type="ChEBI" id="CHEBI:18420"/>
    </cofactor>
</comment>
<comment type="similarity">
    <text evidence="3">Belongs to the PP2C family.</text>
</comment>
<feature type="domain" description="PPM-type phosphatase" evidence="14">
    <location>
        <begin position="179"/>
        <end position="277"/>
    </location>
</feature>
<evidence type="ECO:0000256" key="4">
    <source>
        <dbReference type="ARBA" id="ARBA00013081"/>
    </source>
</evidence>
<accession>A0A843XUY2</accession>
<dbReference type="EMBL" id="NMUH01014091">
    <property type="protein sequence ID" value="MQM22830.1"/>
    <property type="molecule type" value="Genomic_DNA"/>
</dbReference>
<sequence length="277" mass="30740">MIDLVEFLWNLSFSIASFLVQSLLALRKAMSMAVSSKSPTPASPPLPWKRFSESPLLASKRSKESPVGHRPRHADDGAFVPELHQPWRRELVLPFPVERRPPQDLASCHGDTTQRQRSPVRTARIELPAASARDEGKVGCPRARRRPTRIVIPETDVVSGFGEVGKVETNGEFQAEGSCYCVAGRRGNRRVMEDGYGVITNIKGDPKQAYFGVFDGHGGRAAVDYVSEKLGENIIAALGELDEKEEGDPEMAIIEGYLTTDREFLTKVRLQYPLPQQ</sequence>
<comment type="catalytic activity">
    <reaction evidence="10">
        <text>O-phospho-L-seryl-[protein] + H2O = L-seryl-[protein] + phosphate</text>
        <dbReference type="Rhea" id="RHEA:20629"/>
        <dbReference type="Rhea" id="RHEA-COMP:9863"/>
        <dbReference type="Rhea" id="RHEA-COMP:11604"/>
        <dbReference type="ChEBI" id="CHEBI:15377"/>
        <dbReference type="ChEBI" id="CHEBI:29999"/>
        <dbReference type="ChEBI" id="CHEBI:43474"/>
        <dbReference type="ChEBI" id="CHEBI:83421"/>
        <dbReference type="EC" id="3.1.3.16"/>
    </reaction>
</comment>
<dbReference type="PROSITE" id="PS51746">
    <property type="entry name" value="PPM_2"/>
    <property type="match status" value="1"/>
</dbReference>
<evidence type="ECO:0000256" key="12">
    <source>
        <dbReference type="SAM" id="MobiDB-lite"/>
    </source>
</evidence>
<proteinExistence type="inferred from homology"/>
<dbReference type="InterPro" id="IPR036457">
    <property type="entry name" value="PPM-type-like_dom_sf"/>
</dbReference>
<name>A0A843XUY2_COLES</name>
<dbReference type="InterPro" id="IPR000222">
    <property type="entry name" value="PP2C_BS"/>
</dbReference>
<feature type="transmembrane region" description="Helical" evidence="13">
    <location>
        <begin position="6"/>
        <end position="26"/>
    </location>
</feature>
<comment type="caution">
    <text evidence="15">The sequence shown here is derived from an EMBL/GenBank/DDBJ whole genome shotgun (WGS) entry which is preliminary data.</text>
</comment>
<reference evidence="15" key="1">
    <citation type="submission" date="2017-07" db="EMBL/GenBank/DDBJ databases">
        <title>Taro Niue Genome Assembly and Annotation.</title>
        <authorList>
            <person name="Atibalentja N."/>
            <person name="Keating K."/>
            <person name="Fields C.J."/>
        </authorList>
    </citation>
    <scope>NUCLEOTIDE SEQUENCE</scope>
    <source>
        <strain evidence="15">Niue_2</strain>
        <tissue evidence="15">Leaf</tissue>
    </source>
</reference>
<keyword evidence="5" id="KW-0479">Metal-binding</keyword>
<keyword evidence="7" id="KW-0460">Magnesium</keyword>
<dbReference type="EC" id="3.1.3.16" evidence="4"/>
<dbReference type="AlphaFoldDB" id="A0A843XUY2"/>
<evidence type="ECO:0000259" key="14">
    <source>
        <dbReference type="PROSITE" id="PS51746"/>
    </source>
</evidence>
<keyword evidence="9" id="KW-0464">Manganese</keyword>
<evidence type="ECO:0000256" key="11">
    <source>
        <dbReference type="ARBA" id="ARBA00048336"/>
    </source>
</evidence>
<keyword evidence="8" id="KW-0904">Protein phosphatase</keyword>
<dbReference type="Gene3D" id="3.60.40.10">
    <property type="entry name" value="PPM-type phosphatase domain"/>
    <property type="match status" value="1"/>
</dbReference>
<keyword evidence="13" id="KW-0812">Transmembrane</keyword>
<dbReference type="PROSITE" id="PS01032">
    <property type="entry name" value="PPM_1"/>
    <property type="match status" value="1"/>
</dbReference>
<dbReference type="InterPro" id="IPR001932">
    <property type="entry name" value="PPM-type_phosphatase-like_dom"/>
</dbReference>
<evidence type="ECO:0000256" key="10">
    <source>
        <dbReference type="ARBA" id="ARBA00047761"/>
    </source>
</evidence>
<evidence type="ECO:0000256" key="3">
    <source>
        <dbReference type="ARBA" id="ARBA00006702"/>
    </source>
</evidence>
<keyword evidence="13" id="KW-0472">Membrane</keyword>
<dbReference type="SUPFAM" id="SSF81606">
    <property type="entry name" value="PP2C-like"/>
    <property type="match status" value="1"/>
</dbReference>
<evidence type="ECO:0000256" key="9">
    <source>
        <dbReference type="ARBA" id="ARBA00023211"/>
    </source>
</evidence>
<organism evidence="15 16">
    <name type="scientific">Colocasia esculenta</name>
    <name type="common">Wild taro</name>
    <name type="synonym">Arum esculentum</name>
    <dbReference type="NCBI Taxonomy" id="4460"/>
    <lineage>
        <taxon>Eukaryota</taxon>
        <taxon>Viridiplantae</taxon>
        <taxon>Streptophyta</taxon>
        <taxon>Embryophyta</taxon>
        <taxon>Tracheophyta</taxon>
        <taxon>Spermatophyta</taxon>
        <taxon>Magnoliopsida</taxon>
        <taxon>Liliopsida</taxon>
        <taxon>Araceae</taxon>
        <taxon>Aroideae</taxon>
        <taxon>Colocasieae</taxon>
        <taxon>Colocasia</taxon>
    </lineage>
</organism>
<feature type="region of interest" description="Disordered" evidence="12">
    <location>
        <begin position="57"/>
        <end position="77"/>
    </location>
</feature>
<dbReference type="GO" id="GO:0004722">
    <property type="term" value="F:protein serine/threonine phosphatase activity"/>
    <property type="evidence" value="ECO:0007669"/>
    <property type="project" value="UniProtKB-EC"/>
</dbReference>
<evidence type="ECO:0000256" key="8">
    <source>
        <dbReference type="ARBA" id="ARBA00022912"/>
    </source>
</evidence>
<dbReference type="OrthoDB" id="10264738at2759"/>
<comment type="catalytic activity">
    <reaction evidence="11">
        <text>O-phospho-L-threonyl-[protein] + H2O = L-threonyl-[protein] + phosphate</text>
        <dbReference type="Rhea" id="RHEA:47004"/>
        <dbReference type="Rhea" id="RHEA-COMP:11060"/>
        <dbReference type="Rhea" id="RHEA-COMP:11605"/>
        <dbReference type="ChEBI" id="CHEBI:15377"/>
        <dbReference type="ChEBI" id="CHEBI:30013"/>
        <dbReference type="ChEBI" id="CHEBI:43474"/>
        <dbReference type="ChEBI" id="CHEBI:61977"/>
        <dbReference type="EC" id="3.1.3.16"/>
    </reaction>
</comment>
<evidence type="ECO:0000256" key="13">
    <source>
        <dbReference type="SAM" id="Phobius"/>
    </source>
</evidence>